<evidence type="ECO:0000256" key="2">
    <source>
        <dbReference type="ARBA" id="ARBA00023125"/>
    </source>
</evidence>
<dbReference type="Gene3D" id="1.10.10.10">
    <property type="entry name" value="Winged helix-like DNA-binding domain superfamily/Winged helix DNA-binding domain"/>
    <property type="match status" value="1"/>
</dbReference>
<dbReference type="InterPro" id="IPR036388">
    <property type="entry name" value="WH-like_DNA-bd_sf"/>
</dbReference>
<reference evidence="6 7" key="1">
    <citation type="journal article" date="2016" name="BMC Genomics">
        <title>Combined genomic and structural analyses of a cultured magnetotactic bacterium reveals its niche adaptation to a dynamic environment.</title>
        <authorList>
            <person name="Araujo A.C."/>
            <person name="Morillo V."/>
            <person name="Cypriano J."/>
            <person name="Teixeira L.C."/>
            <person name="Leao P."/>
            <person name="Lyra S."/>
            <person name="Almeida L.G."/>
            <person name="Bazylinski D.A."/>
            <person name="Vasconcellos A.T."/>
            <person name="Abreu F."/>
            <person name="Lins U."/>
        </authorList>
    </citation>
    <scope>NUCLEOTIDE SEQUENCE [LARGE SCALE GENOMIC DNA]</scope>
    <source>
        <strain evidence="6 7">IT-1</strain>
    </source>
</reference>
<sequence length="170" mass="19476">MERYILHWGEMGTRWGVSRSVAQVHALLFLSEEPITAEQITETLSIARSNVSTSLKELEGWGLIKRISVMGDRRDHFTAETDPWKAFLLIVKGRKQREIDPTLTTLRQCLLDSEEDAKLPATSKQRISDVLEFLELLTTWYDEVEKLPQPVQMKMFKMGGKIAKLLGKAM</sequence>
<dbReference type="STRING" id="1434232.MAIT1_01583"/>
<comment type="caution">
    <text evidence="6">The sequence shown here is derived from an EMBL/GenBank/DDBJ whole genome shotgun (WGS) entry which is preliminary data.</text>
</comment>
<dbReference type="RefSeq" id="WP_198947893.1">
    <property type="nucleotide sequence ID" value="NZ_LVJN01000020.1"/>
</dbReference>
<dbReference type="Pfam" id="PF12802">
    <property type="entry name" value="MarR_2"/>
    <property type="match status" value="1"/>
</dbReference>
<dbReference type="CDD" id="cd00090">
    <property type="entry name" value="HTH_ARSR"/>
    <property type="match status" value="1"/>
</dbReference>
<evidence type="ECO:0000313" key="6">
    <source>
        <dbReference type="EMBL" id="OSM01583.1"/>
    </source>
</evidence>
<dbReference type="InterPro" id="IPR000835">
    <property type="entry name" value="HTH_MarR-typ"/>
</dbReference>
<dbReference type="EMBL" id="LVJN01000020">
    <property type="protein sequence ID" value="OSM01583.1"/>
    <property type="molecule type" value="Genomic_DNA"/>
</dbReference>
<proteinExistence type="inferred from homology"/>
<keyword evidence="3 4" id="KW-0804">Transcription</keyword>
<dbReference type="PIRSF" id="PIRSF006707">
    <property type="entry name" value="MJ1563"/>
    <property type="match status" value="1"/>
</dbReference>
<keyword evidence="7" id="KW-1185">Reference proteome</keyword>
<dbReference type="AlphaFoldDB" id="A0A1Y2K0M4"/>
<feature type="domain" description="HTH marR-type" evidence="5">
    <location>
        <begin position="16"/>
        <end position="74"/>
    </location>
</feature>
<gene>
    <name evidence="6" type="ORF">MAIT1_01583</name>
</gene>
<dbReference type="GO" id="GO:0003700">
    <property type="term" value="F:DNA-binding transcription factor activity"/>
    <property type="evidence" value="ECO:0007669"/>
    <property type="project" value="InterPro"/>
</dbReference>
<dbReference type="InterPro" id="IPR026282">
    <property type="entry name" value="MJ1563"/>
</dbReference>
<accession>A0A1Y2K0M4</accession>
<dbReference type="GO" id="GO:0003677">
    <property type="term" value="F:DNA binding"/>
    <property type="evidence" value="ECO:0007669"/>
    <property type="project" value="UniProtKB-UniRule"/>
</dbReference>
<dbReference type="InterPro" id="IPR036390">
    <property type="entry name" value="WH_DNA-bd_sf"/>
</dbReference>
<dbReference type="PANTHER" id="PTHR38465:SF1">
    <property type="entry name" value="HTH-TYPE TRANSCRIPTIONAL REGULATOR MJ1563-RELATED"/>
    <property type="match status" value="1"/>
</dbReference>
<evidence type="ECO:0000256" key="4">
    <source>
        <dbReference type="PIRNR" id="PIRNR006707"/>
    </source>
</evidence>
<keyword evidence="2 4" id="KW-0238">DNA-binding</keyword>
<evidence type="ECO:0000259" key="5">
    <source>
        <dbReference type="Pfam" id="PF12802"/>
    </source>
</evidence>
<dbReference type="Proteomes" id="UP000194003">
    <property type="component" value="Unassembled WGS sequence"/>
</dbReference>
<dbReference type="PANTHER" id="PTHR38465">
    <property type="entry name" value="HTH-TYPE TRANSCRIPTIONAL REGULATOR MJ1563-RELATED"/>
    <property type="match status" value="1"/>
</dbReference>
<keyword evidence="1 4" id="KW-0805">Transcription regulation</keyword>
<dbReference type="InterPro" id="IPR052362">
    <property type="entry name" value="HTH-GbsR_regulator"/>
</dbReference>
<evidence type="ECO:0000256" key="3">
    <source>
        <dbReference type="ARBA" id="ARBA00023163"/>
    </source>
</evidence>
<dbReference type="SUPFAM" id="SSF46785">
    <property type="entry name" value="Winged helix' DNA-binding domain"/>
    <property type="match status" value="1"/>
</dbReference>
<evidence type="ECO:0000313" key="7">
    <source>
        <dbReference type="Proteomes" id="UP000194003"/>
    </source>
</evidence>
<name>A0A1Y2K0M4_9PROT</name>
<organism evidence="6 7">
    <name type="scientific">Magnetofaba australis IT-1</name>
    <dbReference type="NCBI Taxonomy" id="1434232"/>
    <lineage>
        <taxon>Bacteria</taxon>
        <taxon>Pseudomonadati</taxon>
        <taxon>Pseudomonadota</taxon>
        <taxon>Magnetococcia</taxon>
        <taxon>Magnetococcales</taxon>
        <taxon>Magnetococcaceae</taxon>
        <taxon>Magnetofaba</taxon>
    </lineage>
</organism>
<protein>
    <recommendedName>
        <fullName evidence="4">HTH-type transcriptional regulator</fullName>
    </recommendedName>
</protein>
<comment type="similarity">
    <text evidence="4">Belongs to the GbsR family.</text>
</comment>
<evidence type="ECO:0000256" key="1">
    <source>
        <dbReference type="ARBA" id="ARBA00023015"/>
    </source>
</evidence>
<dbReference type="InterPro" id="IPR011991">
    <property type="entry name" value="ArsR-like_HTH"/>
</dbReference>